<keyword evidence="2" id="KW-1185">Reference proteome</keyword>
<accession>I8R1C3</accession>
<reference evidence="1 2" key="1">
    <citation type="submission" date="2012-02" db="EMBL/GenBank/DDBJ databases">
        <title>Improved High-Quality Draft sequence of Thermoanaerobacter siderophilus SR4.</title>
        <authorList>
            <consortium name="US DOE Joint Genome Institute"/>
            <person name="Lucas S."/>
            <person name="Han J."/>
            <person name="Lapidus A."/>
            <person name="Cheng J.-F."/>
            <person name="Goodwin L."/>
            <person name="Pitluck S."/>
            <person name="Peters L."/>
            <person name="Detter J.C."/>
            <person name="Han C."/>
            <person name="Tapia R."/>
            <person name="Land M."/>
            <person name="Hauser L."/>
            <person name="Kyrpides N."/>
            <person name="Ivanova N."/>
            <person name="Pagani I."/>
            <person name="Hemme C."/>
            <person name="Woyke T."/>
        </authorList>
    </citation>
    <scope>NUCLEOTIDE SEQUENCE [LARGE SCALE GENOMIC DNA]</scope>
    <source>
        <strain evidence="1 2">SR4</strain>
    </source>
</reference>
<dbReference type="Proteomes" id="UP000005110">
    <property type="component" value="Chromosome"/>
</dbReference>
<dbReference type="EMBL" id="CM001486">
    <property type="protein sequence ID" value="EIV99159.1"/>
    <property type="molecule type" value="Genomic_DNA"/>
</dbReference>
<dbReference type="HOGENOM" id="CLU_3376561_0_0_9"/>
<evidence type="ECO:0000313" key="1">
    <source>
        <dbReference type="EMBL" id="EIV99159.1"/>
    </source>
</evidence>
<name>I8R1C3_9THEO</name>
<organism evidence="1 2">
    <name type="scientific">Thermoanaerobacter siderophilus SR4</name>
    <dbReference type="NCBI Taxonomy" id="880478"/>
    <lineage>
        <taxon>Bacteria</taxon>
        <taxon>Bacillati</taxon>
        <taxon>Bacillota</taxon>
        <taxon>Clostridia</taxon>
        <taxon>Thermoanaerobacterales</taxon>
        <taxon>Thermoanaerobacteraceae</taxon>
        <taxon>Thermoanaerobacter</taxon>
    </lineage>
</organism>
<protein>
    <submittedName>
        <fullName evidence="1">Uncharacterized protein</fullName>
    </submittedName>
</protein>
<dbReference type="AlphaFoldDB" id="I8R1C3"/>
<proteinExistence type="predicted"/>
<gene>
    <name evidence="1" type="ORF">ThesiDRAFT1_0110</name>
</gene>
<evidence type="ECO:0000313" key="2">
    <source>
        <dbReference type="Proteomes" id="UP000005110"/>
    </source>
</evidence>
<sequence length="34" mass="4120">MEIKKELIICNQFVISDKRNNGIMMVEIFWKGKY</sequence>